<feature type="region of interest" description="Disordered" evidence="1">
    <location>
        <begin position="31"/>
        <end position="94"/>
    </location>
</feature>
<dbReference type="AlphaFoldDB" id="A0A6V7XTD3"/>
<protein>
    <submittedName>
        <fullName evidence="2">Uncharacterized protein</fullName>
    </submittedName>
</protein>
<name>A0A6V7XTD3_MELEN</name>
<evidence type="ECO:0000256" key="1">
    <source>
        <dbReference type="SAM" id="MobiDB-lite"/>
    </source>
</evidence>
<sequence length="152" mass="17782">MFGREMLVDFSGGENGILLKDANTCEQFQIKRIESKAGPADTSDPPHPKASPTNLRERKCKFKSTTNNSVKSKISDNDKKSKEKSEKSMKGNLEKRKLMIKQMKKMRTIRVKMVLRTKFLFHVKNKSWIKIKRRSKKWNWKKNQKLISNVLI</sequence>
<reference evidence="2 3" key="1">
    <citation type="submission" date="2020-08" db="EMBL/GenBank/DDBJ databases">
        <authorList>
            <person name="Koutsovoulos G."/>
            <person name="Danchin GJ E."/>
        </authorList>
    </citation>
    <scope>NUCLEOTIDE SEQUENCE [LARGE SCALE GENOMIC DNA]</scope>
</reference>
<evidence type="ECO:0000313" key="3">
    <source>
        <dbReference type="Proteomes" id="UP000580250"/>
    </source>
</evidence>
<accession>A0A6V7XTD3</accession>
<organism evidence="2 3">
    <name type="scientific">Meloidogyne enterolobii</name>
    <name type="common">Root-knot nematode worm</name>
    <name type="synonym">Meloidogyne mayaguensis</name>
    <dbReference type="NCBI Taxonomy" id="390850"/>
    <lineage>
        <taxon>Eukaryota</taxon>
        <taxon>Metazoa</taxon>
        <taxon>Ecdysozoa</taxon>
        <taxon>Nematoda</taxon>
        <taxon>Chromadorea</taxon>
        <taxon>Rhabditida</taxon>
        <taxon>Tylenchina</taxon>
        <taxon>Tylenchomorpha</taxon>
        <taxon>Tylenchoidea</taxon>
        <taxon>Meloidogynidae</taxon>
        <taxon>Meloidogyninae</taxon>
        <taxon>Meloidogyne</taxon>
    </lineage>
</organism>
<dbReference type="EMBL" id="CAJEWN010002215">
    <property type="protein sequence ID" value="CAD2202543.1"/>
    <property type="molecule type" value="Genomic_DNA"/>
</dbReference>
<gene>
    <name evidence="2" type="ORF">MENT_LOCUS56181</name>
</gene>
<evidence type="ECO:0000313" key="2">
    <source>
        <dbReference type="EMBL" id="CAD2202543.1"/>
    </source>
</evidence>
<feature type="compositionally biased region" description="Basic and acidic residues" evidence="1">
    <location>
        <begin position="73"/>
        <end position="94"/>
    </location>
</feature>
<proteinExistence type="predicted"/>
<dbReference type="Proteomes" id="UP000580250">
    <property type="component" value="Unassembled WGS sequence"/>
</dbReference>
<comment type="caution">
    <text evidence="2">The sequence shown here is derived from an EMBL/GenBank/DDBJ whole genome shotgun (WGS) entry which is preliminary data.</text>
</comment>